<organism evidence="3 4">
    <name type="scientific">Lentinula raphanica</name>
    <dbReference type="NCBI Taxonomy" id="153919"/>
    <lineage>
        <taxon>Eukaryota</taxon>
        <taxon>Fungi</taxon>
        <taxon>Dikarya</taxon>
        <taxon>Basidiomycota</taxon>
        <taxon>Agaricomycotina</taxon>
        <taxon>Agaricomycetes</taxon>
        <taxon>Agaricomycetidae</taxon>
        <taxon>Agaricales</taxon>
        <taxon>Marasmiineae</taxon>
        <taxon>Omphalotaceae</taxon>
        <taxon>Lentinula</taxon>
    </lineage>
</organism>
<dbReference type="EMBL" id="MU807035">
    <property type="protein sequence ID" value="KAJ3832227.1"/>
    <property type="molecule type" value="Genomic_DNA"/>
</dbReference>
<dbReference type="InterPro" id="IPR040521">
    <property type="entry name" value="KDZ"/>
</dbReference>
<evidence type="ECO:0000313" key="4">
    <source>
        <dbReference type="Proteomes" id="UP001163846"/>
    </source>
</evidence>
<dbReference type="Proteomes" id="UP001163846">
    <property type="component" value="Unassembled WGS sequence"/>
</dbReference>
<evidence type="ECO:0000313" key="3">
    <source>
        <dbReference type="EMBL" id="KAJ3832227.1"/>
    </source>
</evidence>
<feature type="region of interest" description="Disordered" evidence="2">
    <location>
        <begin position="49"/>
        <end position="72"/>
    </location>
</feature>
<sequence>QDVIVNVDACYTQKHSSKGGRDPPRMHPNSFFIPEADVKAWKHYVDTIRPSKQQSGRPKKQIRTDDDVQEQDHIEDGLRVPKSVLDGCLASFTAADEARVKGSTRFFDVTANMTLLCRHDRPLFSVNVDTAGEGQHFVFALLSKLFENLACHVCVRFLYDIGCQLHRSCEKWGFLKPYSNRLTFAVSIFHAFRHQWPCQLVYHPRKCTGYGLSDGEGAERLWHSLSHLIAYSRVAGYYVRMYNLDSQFQFNSDEAMYKLGLWLRRKVILCTEKLKEVEESIRTCGVTEETLRREWDAQVKAQTKPLPRQHKNQGKSAVEEALRLRKSRDTAQDHVNGLRKRIIDISSEPWDIATAELELESAIQVLRKAQARVTKKENTLGVDEKHQLRSLMNSPFLMKKMNARALKIRIRERLRSRKFELDRLERSYRKQRSEQRINKLTQDSVKRRDPGISQLASRYNRLCEDMDTLIRRKKAPQNSVAPIKIDMEILFELDVNDDIWLDVGLGYDDDEQDGTVPPLWLSNDNVRLGIRAMTDRDRCLEEQARLLKERSALQIWFSEEWQVINAAIEQNLDADIKFQLKTRKDKLCHLLVVWERTLVGVPVALDLPEWGPTTDELAQYRAVFVLGGGVEMAEEGSYEYDVDFEADADGLLVEHLDSLRIHENYRELHDSES</sequence>
<evidence type="ECO:0008006" key="5">
    <source>
        <dbReference type="Google" id="ProtNLM"/>
    </source>
</evidence>
<evidence type="ECO:0000256" key="2">
    <source>
        <dbReference type="SAM" id="MobiDB-lite"/>
    </source>
</evidence>
<feature type="compositionally biased region" description="Basic and acidic residues" evidence="2">
    <location>
        <begin position="62"/>
        <end position="72"/>
    </location>
</feature>
<accession>A0AA38U4I5</accession>
<feature type="coiled-coil region" evidence="1">
    <location>
        <begin position="352"/>
        <end position="379"/>
    </location>
</feature>
<reference evidence="3" key="1">
    <citation type="submission" date="2022-08" db="EMBL/GenBank/DDBJ databases">
        <authorList>
            <consortium name="DOE Joint Genome Institute"/>
            <person name="Min B."/>
            <person name="Riley R."/>
            <person name="Sierra-Patev S."/>
            <person name="Naranjo-Ortiz M."/>
            <person name="Looney B."/>
            <person name="Konkel Z."/>
            <person name="Slot J.C."/>
            <person name="Sakamoto Y."/>
            <person name="Steenwyk J.L."/>
            <person name="Rokas A."/>
            <person name="Carro J."/>
            <person name="Camarero S."/>
            <person name="Ferreira P."/>
            <person name="Molpeceres G."/>
            <person name="Ruiz-Duenas F.J."/>
            <person name="Serrano A."/>
            <person name="Henrissat B."/>
            <person name="Drula E."/>
            <person name="Hughes K.W."/>
            <person name="Mata J.L."/>
            <person name="Ishikawa N.K."/>
            <person name="Vargas-Isla R."/>
            <person name="Ushijima S."/>
            <person name="Smith C.A."/>
            <person name="Ahrendt S."/>
            <person name="Andreopoulos W."/>
            <person name="He G."/>
            <person name="Labutti K."/>
            <person name="Lipzen A."/>
            <person name="Ng V."/>
            <person name="Sandor L."/>
            <person name="Barry K."/>
            <person name="Martinez A.T."/>
            <person name="Xiao Y."/>
            <person name="Gibbons J.G."/>
            <person name="Terashima K."/>
            <person name="Hibbett D.S."/>
            <person name="Grigoriev I.V."/>
        </authorList>
    </citation>
    <scope>NUCLEOTIDE SEQUENCE</scope>
    <source>
        <strain evidence="3">TFB9207</strain>
    </source>
</reference>
<keyword evidence="1" id="KW-0175">Coiled coil</keyword>
<protein>
    <recommendedName>
        <fullName evidence="5">CxC1-like cysteine cluster associated with KDZ transposases domain-containing protein</fullName>
    </recommendedName>
</protein>
<dbReference type="Pfam" id="PF18758">
    <property type="entry name" value="KDZ"/>
    <property type="match status" value="1"/>
</dbReference>
<evidence type="ECO:0000256" key="1">
    <source>
        <dbReference type="SAM" id="Coils"/>
    </source>
</evidence>
<keyword evidence="4" id="KW-1185">Reference proteome</keyword>
<proteinExistence type="predicted"/>
<comment type="caution">
    <text evidence="3">The sequence shown here is derived from an EMBL/GenBank/DDBJ whole genome shotgun (WGS) entry which is preliminary data.</text>
</comment>
<dbReference type="AlphaFoldDB" id="A0AA38U4I5"/>
<dbReference type="PANTHER" id="PTHR33096:SF1">
    <property type="entry name" value="CXC1-LIKE CYSTEINE CLUSTER ASSOCIATED WITH KDZ TRANSPOSASES DOMAIN-CONTAINING PROTEIN"/>
    <property type="match status" value="1"/>
</dbReference>
<gene>
    <name evidence="3" type="ORF">F5878DRAFT_646962</name>
</gene>
<name>A0AA38U4I5_9AGAR</name>
<feature type="non-terminal residue" evidence="3">
    <location>
        <position position="673"/>
    </location>
</feature>
<dbReference type="PANTHER" id="PTHR33096">
    <property type="entry name" value="CXC2 DOMAIN-CONTAINING PROTEIN"/>
    <property type="match status" value="1"/>
</dbReference>